<organism evidence="8 9">
    <name type="scientific">Papilio xuthus</name>
    <name type="common">Asian swallowtail butterfly</name>
    <dbReference type="NCBI Taxonomy" id="66420"/>
    <lineage>
        <taxon>Eukaryota</taxon>
        <taxon>Metazoa</taxon>
        <taxon>Ecdysozoa</taxon>
        <taxon>Arthropoda</taxon>
        <taxon>Hexapoda</taxon>
        <taxon>Insecta</taxon>
        <taxon>Pterygota</taxon>
        <taxon>Neoptera</taxon>
        <taxon>Endopterygota</taxon>
        <taxon>Lepidoptera</taxon>
        <taxon>Glossata</taxon>
        <taxon>Ditrysia</taxon>
        <taxon>Papilionoidea</taxon>
        <taxon>Papilionidae</taxon>
        <taxon>Papilioninae</taxon>
        <taxon>Papilio</taxon>
    </lineage>
</organism>
<evidence type="ECO:0000256" key="6">
    <source>
        <dbReference type="PIRSR" id="PIRSR002419-1"/>
    </source>
</evidence>
<evidence type="ECO:0000256" key="7">
    <source>
        <dbReference type="RuleBase" id="RU361218"/>
    </source>
</evidence>
<dbReference type="PIRSF" id="PIRSF002419">
    <property type="entry name" value="Tetraspanin"/>
    <property type="match status" value="1"/>
</dbReference>
<feature type="transmembrane region" description="Helical" evidence="7">
    <location>
        <begin position="89"/>
        <end position="112"/>
    </location>
</feature>
<comment type="caution">
    <text evidence="7">Lacks conserved residue(s) required for the propagation of feature annotation.</text>
</comment>
<dbReference type="PANTHER" id="PTHR19282">
    <property type="entry name" value="TETRASPANIN"/>
    <property type="match status" value="1"/>
</dbReference>
<evidence type="ECO:0000256" key="3">
    <source>
        <dbReference type="ARBA" id="ARBA00022692"/>
    </source>
</evidence>
<evidence type="ECO:0000313" key="9">
    <source>
        <dbReference type="Proteomes" id="UP000053268"/>
    </source>
</evidence>
<evidence type="ECO:0000256" key="5">
    <source>
        <dbReference type="ARBA" id="ARBA00023136"/>
    </source>
</evidence>
<sequence>MIGIGIAVLMNWTVLRDLLQSHLTVAPWFFIVIGSVMFIIAFFGCCGAIRESHCMVVTLCGLAMIGIGIAVLMNWTVLRDLLQSHLTVAPWFFIVIGSVMFIIAFFGCCGAIRESHCMVVTYAIFLLVIIIVQVVLAVLMFTYAETMKEVLVKGVNGLFDKRSSDPAANAVFNSIQQQFECCGKTSPSDYGVIAGVSDLPDSCCTRANGVVGKLLSRCTIADANAIGCADRSGELYDKWNKIIAGVAIGVACIEVVGALFALCLANSIRNMDRRSRY</sequence>
<gene>
    <name evidence="8" type="ORF">RR46_02905</name>
</gene>
<dbReference type="Pfam" id="PF00335">
    <property type="entry name" value="Tetraspanin"/>
    <property type="match status" value="1"/>
</dbReference>
<accession>A0A194Q3K1</accession>
<protein>
    <recommendedName>
        <fullName evidence="7">Tetraspanin</fullName>
    </recommendedName>
</protein>
<dbReference type="SUPFAM" id="SSF48652">
    <property type="entry name" value="Tetraspanin"/>
    <property type="match status" value="1"/>
</dbReference>
<feature type="disulfide bond" evidence="6">
    <location>
        <begin position="182"/>
        <end position="203"/>
    </location>
</feature>
<dbReference type="InterPro" id="IPR018499">
    <property type="entry name" value="Tetraspanin/Peripherin"/>
</dbReference>
<evidence type="ECO:0000256" key="4">
    <source>
        <dbReference type="ARBA" id="ARBA00022989"/>
    </source>
</evidence>
<keyword evidence="9" id="KW-1185">Reference proteome</keyword>
<dbReference type="InterPro" id="IPR008952">
    <property type="entry name" value="Tetraspanin_EC2_sf"/>
</dbReference>
<feature type="transmembrane region" description="Helical" evidence="7">
    <location>
        <begin position="25"/>
        <end position="49"/>
    </location>
</feature>
<dbReference type="PRINTS" id="PR00259">
    <property type="entry name" value="TMFOUR"/>
</dbReference>
<keyword evidence="5 7" id="KW-0472">Membrane</keyword>
<evidence type="ECO:0000313" key="8">
    <source>
        <dbReference type="EMBL" id="KPJ00118.1"/>
    </source>
</evidence>
<keyword evidence="6" id="KW-1015">Disulfide bond</keyword>
<name>A0A194Q3K1_PAPXU</name>
<proteinExistence type="inferred from homology"/>
<dbReference type="Proteomes" id="UP000053268">
    <property type="component" value="Unassembled WGS sequence"/>
</dbReference>
<feature type="transmembrane region" description="Helical" evidence="7">
    <location>
        <begin position="119"/>
        <end position="144"/>
    </location>
</feature>
<keyword evidence="3 7" id="KW-0812">Transmembrane</keyword>
<dbReference type="Gene3D" id="1.10.1450.10">
    <property type="entry name" value="Tetraspanin"/>
    <property type="match status" value="1"/>
</dbReference>
<dbReference type="GO" id="GO:0005886">
    <property type="term" value="C:plasma membrane"/>
    <property type="evidence" value="ECO:0007669"/>
    <property type="project" value="TreeGrafter"/>
</dbReference>
<reference evidence="8 9" key="1">
    <citation type="journal article" date="2015" name="Nat. Commun.">
        <title>Outbred genome sequencing and CRISPR/Cas9 gene editing in butterflies.</title>
        <authorList>
            <person name="Li X."/>
            <person name="Fan D."/>
            <person name="Zhang W."/>
            <person name="Liu G."/>
            <person name="Zhang L."/>
            <person name="Zhao L."/>
            <person name="Fang X."/>
            <person name="Chen L."/>
            <person name="Dong Y."/>
            <person name="Chen Y."/>
            <person name="Ding Y."/>
            <person name="Zhao R."/>
            <person name="Feng M."/>
            <person name="Zhu Y."/>
            <person name="Feng Y."/>
            <person name="Jiang X."/>
            <person name="Zhu D."/>
            <person name="Xiang H."/>
            <person name="Feng X."/>
            <person name="Li S."/>
            <person name="Wang J."/>
            <person name="Zhang G."/>
            <person name="Kronforst M.R."/>
            <person name="Wang W."/>
        </authorList>
    </citation>
    <scope>NUCLEOTIDE SEQUENCE [LARGE SCALE GENOMIC DNA]</scope>
    <source>
        <strain evidence="8">Ya'a_city_454_Px</strain>
        <tissue evidence="8">Whole body</tissue>
    </source>
</reference>
<dbReference type="InterPro" id="IPR018503">
    <property type="entry name" value="Tetraspanin_CS"/>
</dbReference>
<dbReference type="PROSITE" id="PS00421">
    <property type="entry name" value="TM4_1"/>
    <property type="match status" value="2"/>
</dbReference>
<dbReference type="CDD" id="cd03127">
    <property type="entry name" value="tetraspanin_LEL"/>
    <property type="match status" value="1"/>
</dbReference>
<dbReference type="EMBL" id="KQ459472">
    <property type="protein sequence ID" value="KPJ00118.1"/>
    <property type="molecule type" value="Genomic_DNA"/>
</dbReference>
<dbReference type="STRING" id="66420.A0A194Q3K1"/>
<feature type="transmembrane region" description="Helical" evidence="7">
    <location>
        <begin position="56"/>
        <end position="77"/>
    </location>
</feature>
<evidence type="ECO:0000256" key="2">
    <source>
        <dbReference type="ARBA" id="ARBA00006840"/>
    </source>
</evidence>
<comment type="subcellular location">
    <subcellularLocation>
        <location evidence="1 7">Membrane</location>
        <topology evidence="1 7">Multi-pass membrane protein</topology>
    </subcellularLocation>
</comment>
<comment type="similarity">
    <text evidence="2 7">Belongs to the tetraspanin (TM4SF) family.</text>
</comment>
<feature type="transmembrane region" description="Helical" evidence="7">
    <location>
        <begin position="242"/>
        <end position="265"/>
    </location>
</feature>
<dbReference type="AlphaFoldDB" id="A0A194Q3K1"/>
<keyword evidence="4 7" id="KW-1133">Transmembrane helix</keyword>
<evidence type="ECO:0000256" key="1">
    <source>
        <dbReference type="ARBA" id="ARBA00004141"/>
    </source>
</evidence>
<dbReference type="PANTHER" id="PTHR19282:SF521">
    <property type="entry name" value="IP01817P-RELATED"/>
    <property type="match status" value="1"/>
</dbReference>
<dbReference type="InterPro" id="IPR000301">
    <property type="entry name" value="Tetraspanin_animals"/>
</dbReference>